<comment type="caution">
    <text evidence="3">The sequence shown here is derived from an EMBL/GenBank/DDBJ whole genome shotgun (WGS) entry which is preliminary data.</text>
</comment>
<evidence type="ECO:0000313" key="4">
    <source>
        <dbReference type="Proteomes" id="UP000034786"/>
    </source>
</evidence>
<feature type="region of interest" description="Disordered" evidence="1">
    <location>
        <begin position="73"/>
        <end position="148"/>
    </location>
</feature>
<evidence type="ECO:0000256" key="1">
    <source>
        <dbReference type="SAM" id="MobiDB-lite"/>
    </source>
</evidence>
<gene>
    <name evidence="3" type="ORF">UK15_07890</name>
</gene>
<feature type="domain" description="4Fe-4S Wbl-type" evidence="2">
    <location>
        <begin position="10"/>
        <end position="71"/>
    </location>
</feature>
<feature type="compositionally biased region" description="Polar residues" evidence="1">
    <location>
        <begin position="139"/>
        <end position="148"/>
    </location>
</feature>
<name>A0A0M2GVT5_9ACTN</name>
<proteinExistence type="predicted"/>
<dbReference type="EMBL" id="JYJH01000004">
    <property type="protein sequence ID" value="KJK40260.1"/>
    <property type="molecule type" value="Genomic_DNA"/>
</dbReference>
<protein>
    <recommendedName>
        <fullName evidence="2">4Fe-4S Wbl-type domain-containing protein</fullName>
    </recommendedName>
</protein>
<evidence type="ECO:0000313" key="3">
    <source>
        <dbReference type="EMBL" id="KJK40260.1"/>
    </source>
</evidence>
<dbReference type="PATRIC" id="fig|284040.3.peg.4873"/>
<sequence length="148" mass="16438">MTREWELRAACKGVDPEVFFKPQAIGLARQTCDGCPVRMECLEATLVREAGVAKEFRTGLVAGLTGKQRWKITQQRKAAAKASEKPPVKKPQPKKSTRRWNVAPCGTRAAYQRHVRKKEPIDAACREANAAGKREHARTGSTQVPESQ</sequence>
<dbReference type="RefSeq" id="WP_037668083.1">
    <property type="nucleotide sequence ID" value="NZ_JYJH01000004.1"/>
</dbReference>
<dbReference type="InterPro" id="IPR034768">
    <property type="entry name" value="4FE4S_WBL"/>
</dbReference>
<keyword evidence="4" id="KW-1185">Reference proteome</keyword>
<organism evidence="3 4">
    <name type="scientific">Streptomyces variegatus</name>
    <dbReference type="NCBI Taxonomy" id="284040"/>
    <lineage>
        <taxon>Bacteria</taxon>
        <taxon>Bacillati</taxon>
        <taxon>Actinomycetota</taxon>
        <taxon>Actinomycetes</taxon>
        <taxon>Kitasatosporales</taxon>
        <taxon>Streptomycetaceae</taxon>
        <taxon>Streptomyces</taxon>
    </lineage>
</organism>
<dbReference type="Pfam" id="PF02467">
    <property type="entry name" value="Whib"/>
    <property type="match status" value="1"/>
</dbReference>
<dbReference type="PROSITE" id="PS51674">
    <property type="entry name" value="4FE4S_WBL"/>
    <property type="match status" value="1"/>
</dbReference>
<accession>A0A0M2GVT5</accession>
<dbReference type="AlphaFoldDB" id="A0A0M2GVT5"/>
<evidence type="ECO:0000259" key="2">
    <source>
        <dbReference type="PROSITE" id="PS51674"/>
    </source>
</evidence>
<dbReference type="STRING" id="284040.UK15_07890"/>
<dbReference type="Proteomes" id="UP000034786">
    <property type="component" value="Unassembled WGS sequence"/>
</dbReference>
<reference evidence="4" key="1">
    <citation type="submission" date="2015-02" db="EMBL/GenBank/DDBJ databases">
        <authorList>
            <person name="Ju K.-S."/>
            <person name="Doroghazi J.R."/>
            <person name="Metcalf W."/>
        </authorList>
    </citation>
    <scope>NUCLEOTIDE SEQUENCE [LARGE SCALE GENOMIC DNA]</scope>
    <source>
        <strain evidence="4">NRRL B-16380</strain>
    </source>
</reference>